<organism evidence="2 3">
    <name type="scientific">Anaerobacillus alkalilacustris</name>
    <dbReference type="NCBI Taxonomy" id="393763"/>
    <lineage>
        <taxon>Bacteria</taxon>
        <taxon>Bacillati</taxon>
        <taxon>Bacillota</taxon>
        <taxon>Bacilli</taxon>
        <taxon>Bacillales</taxon>
        <taxon>Bacillaceae</taxon>
        <taxon>Anaerobacillus</taxon>
    </lineage>
</organism>
<dbReference type="InterPro" id="IPR036411">
    <property type="entry name" value="TorD-like_sf"/>
</dbReference>
<evidence type="ECO:0000313" key="3">
    <source>
        <dbReference type="Proteomes" id="UP000179524"/>
    </source>
</evidence>
<evidence type="ECO:0008006" key="4">
    <source>
        <dbReference type="Google" id="ProtNLM"/>
    </source>
</evidence>
<evidence type="ECO:0000313" key="2">
    <source>
        <dbReference type="EMBL" id="OIJ12544.1"/>
    </source>
</evidence>
<comment type="caution">
    <text evidence="2">The sequence shown here is derived from an EMBL/GenBank/DDBJ whole genome shotgun (WGS) entry which is preliminary data.</text>
</comment>
<proteinExistence type="predicted"/>
<dbReference type="PANTHER" id="PTHR34227:SF1">
    <property type="entry name" value="DIMETHYL SULFOXIDE REDUCTASE CHAPERONE-RELATED"/>
    <property type="match status" value="1"/>
</dbReference>
<dbReference type="RefSeq" id="WP_071310222.1">
    <property type="nucleotide sequence ID" value="NZ_MLQR01000031.1"/>
</dbReference>
<dbReference type="PANTHER" id="PTHR34227">
    <property type="entry name" value="CHAPERONE PROTEIN YCDY"/>
    <property type="match status" value="1"/>
</dbReference>
<dbReference type="InterPro" id="IPR020945">
    <property type="entry name" value="DMSO/NO3_reduct_chaperone"/>
</dbReference>
<sequence length="211" mass="24895">MGEKLGIFQHKANLYKVLSELFNKPNQDLQVLFEPLRNSLQTLYPDLVTDGKELENEFNRIFEQDEELTTLAVEHAKLFIGPFDVLAPPYSSIYLENGRQIQGESTRYAEQMYQEAGIVMSKDFKDVPDHIKVELEFIYYLYFQYVQTNELSFLNLLAKFIHTHLSRWILPFKEQINKRGNLDFYKKLVDLTAKVVMCEREELHPQTSLNY</sequence>
<accession>A0A1S2LJR2</accession>
<dbReference type="AlphaFoldDB" id="A0A1S2LJR2"/>
<dbReference type="Gene3D" id="1.10.3480.10">
    <property type="entry name" value="TorD-like"/>
    <property type="match status" value="1"/>
</dbReference>
<gene>
    <name evidence="2" type="ORF">BKP37_14045</name>
</gene>
<keyword evidence="3" id="KW-1185">Reference proteome</keyword>
<dbReference type="SUPFAM" id="SSF89155">
    <property type="entry name" value="TorD-like"/>
    <property type="match status" value="1"/>
</dbReference>
<name>A0A1S2LJR2_9BACI</name>
<evidence type="ECO:0000256" key="1">
    <source>
        <dbReference type="ARBA" id="ARBA00023186"/>
    </source>
</evidence>
<protein>
    <recommendedName>
        <fullName evidence="4">Dehydrogenase</fullName>
    </recommendedName>
</protein>
<dbReference type="OrthoDB" id="9795302at2"/>
<dbReference type="Proteomes" id="UP000179524">
    <property type="component" value="Unassembled WGS sequence"/>
</dbReference>
<dbReference type="EMBL" id="MLQR01000031">
    <property type="protein sequence ID" value="OIJ12544.1"/>
    <property type="molecule type" value="Genomic_DNA"/>
</dbReference>
<dbReference type="Pfam" id="PF02613">
    <property type="entry name" value="Nitrate_red_del"/>
    <property type="match status" value="1"/>
</dbReference>
<keyword evidence="1" id="KW-0143">Chaperone</keyword>
<reference evidence="2 3" key="1">
    <citation type="submission" date="2016-10" db="EMBL/GenBank/DDBJ databases">
        <title>Draft genome sequences of four alkaliphilic bacteria belonging to the Anaerobacillus genus.</title>
        <authorList>
            <person name="Bassil N.M."/>
            <person name="Lloyd J.R."/>
        </authorList>
    </citation>
    <scope>NUCLEOTIDE SEQUENCE [LARGE SCALE GENOMIC DNA]</scope>
    <source>
        <strain evidence="2 3">DSM 18345</strain>
    </source>
</reference>
<dbReference type="InterPro" id="IPR050289">
    <property type="entry name" value="TorD/DmsD_chaperones"/>
</dbReference>